<evidence type="ECO:0000256" key="3">
    <source>
        <dbReference type="ARBA" id="ARBA00023002"/>
    </source>
</evidence>
<dbReference type="SUPFAM" id="SSF51735">
    <property type="entry name" value="NAD(P)-binding Rossmann-fold domains"/>
    <property type="match status" value="1"/>
</dbReference>
<dbReference type="PANTHER" id="PTHR43401:SF5">
    <property type="entry name" value="ALCOHOL DEHYDROGENASE-RELATED"/>
    <property type="match status" value="1"/>
</dbReference>
<name>A0A2Z5GA39_9BACT</name>
<keyword evidence="2 4" id="KW-0862">Zinc</keyword>
<keyword evidence="1 4" id="KW-0479">Metal-binding</keyword>
<comment type="similarity">
    <text evidence="4">Belongs to the zinc-containing alcohol dehydrogenase family.</text>
</comment>
<dbReference type="SMART" id="SM00829">
    <property type="entry name" value="PKS_ER"/>
    <property type="match status" value="1"/>
</dbReference>
<dbReference type="Gene3D" id="3.90.180.10">
    <property type="entry name" value="Medium-chain alcohol dehydrogenases, catalytic domain"/>
    <property type="match status" value="1"/>
</dbReference>
<keyword evidence="7" id="KW-1185">Reference proteome</keyword>
<evidence type="ECO:0000256" key="2">
    <source>
        <dbReference type="ARBA" id="ARBA00022833"/>
    </source>
</evidence>
<dbReference type="Pfam" id="PF08240">
    <property type="entry name" value="ADH_N"/>
    <property type="match status" value="1"/>
</dbReference>
<keyword evidence="3" id="KW-0560">Oxidoreductase</keyword>
<dbReference type="InterPro" id="IPR002328">
    <property type="entry name" value="ADH_Zn_CS"/>
</dbReference>
<dbReference type="InterPro" id="IPR036291">
    <property type="entry name" value="NAD(P)-bd_dom_sf"/>
</dbReference>
<organism evidence="6 7">
    <name type="scientific">Acidisarcina polymorpha</name>
    <dbReference type="NCBI Taxonomy" id="2211140"/>
    <lineage>
        <taxon>Bacteria</taxon>
        <taxon>Pseudomonadati</taxon>
        <taxon>Acidobacteriota</taxon>
        <taxon>Terriglobia</taxon>
        <taxon>Terriglobales</taxon>
        <taxon>Acidobacteriaceae</taxon>
        <taxon>Acidisarcina</taxon>
    </lineage>
</organism>
<dbReference type="InterPro" id="IPR013149">
    <property type="entry name" value="ADH-like_C"/>
</dbReference>
<dbReference type="AlphaFoldDB" id="A0A2Z5GA39"/>
<evidence type="ECO:0000259" key="5">
    <source>
        <dbReference type="SMART" id="SM00829"/>
    </source>
</evidence>
<dbReference type="KEGG" id="abas:ACPOL_6560"/>
<sequence>MKAVQMDEVLKPMAVRDVSIPEIGDEDALVRVTASGICRTDWHLWNGDWGWIGVKLSLPLVLGHEIGGVVERVGSRVDGLTVGTRVCVPFNMACGHCPYCVRGLQNDCDNYMWPMLTQGSGGFAQYVRVPKAQLNCVTLPANVTEKDAAALGCRYMTAYRAVRTRADLHAGETVAVTGVGGVGRSAVEIAVALGGQVIAIDTKDSALEAAKKLGAVEVINSEGLTPKQVGERVKALTGGTGVDVGIDAIGGSNATLSTLQSIAKYGRLVVAGLTSQEDKGEVTIPIDQIVAQELSVIGTLGNPQSDYPDLLRLVNSGKLAPSRHIESEVRLEDVQAVFDRMPKFQTNGFVVITQLN</sequence>
<dbReference type="PROSITE" id="PS00059">
    <property type="entry name" value="ADH_ZINC"/>
    <property type="match status" value="1"/>
</dbReference>
<evidence type="ECO:0000256" key="4">
    <source>
        <dbReference type="RuleBase" id="RU361277"/>
    </source>
</evidence>
<feature type="domain" description="Enoyl reductase (ER)" evidence="5">
    <location>
        <begin position="8"/>
        <end position="352"/>
    </location>
</feature>
<dbReference type="InterPro" id="IPR011032">
    <property type="entry name" value="GroES-like_sf"/>
</dbReference>
<gene>
    <name evidence="6" type="ORF">ACPOL_6560</name>
</gene>
<dbReference type="GO" id="GO:0016616">
    <property type="term" value="F:oxidoreductase activity, acting on the CH-OH group of donors, NAD or NADP as acceptor"/>
    <property type="evidence" value="ECO:0007669"/>
    <property type="project" value="UniProtKB-ARBA"/>
</dbReference>
<dbReference type="InterPro" id="IPR050129">
    <property type="entry name" value="Zn_alcohol_dh"/>
</dbReference>
<evidence type="ECO:0000313" key="7">
    <source>
        <dbReference type="Proteomes" id="UP000253606"/>
    </source>
</evidence>
<protein>
    <submittedName>
        <fullName evidence="6">Alcohol dehydrogenase</fullName>
    </submittedName>
</protein>
<dbReference type="PANTHER" id="PTHR43401">
    <property type="entry name" value="L-THREONINE 3-DEHYDROGENASE"/>
    <property type="match status" value="1"/>
</dbReference>
<proteinExistence type="inferred from homology"/>
<dbReference type="GO" id="GO:0008270">
    <property type="term" value="F:zinc ion binding"/>
    <property type="evidence" value="ECO:0007669"/>
    <property type="project" value="InterPro"/>
</dbReference>
<dbReference type="InterPro" id="IPR020843">
    <property type="entry name" value="ER"/>
</dbReference>
<dbReference type="SUPFAM" id="SSF50129">
    <property type="entry name" value="GroES-like"/>
    <property type="match status" value="1"/>
</dbReference>
<dbReference type="Proteomes" id="UP000253606">
    <property type="component" value="Chromosome"/>
</dbReference>
<dbReference type="Pfam" id="PF00107">
    <property type="entry name" value="ADH_zinc_N"/>
    <property type="match status" value="1"/>
</dbReference>
<reference evidence="6 7" key="1">
    <citation type="journal article" date="2018" name="Front. Microbiol.">
        <title>Hydrolytic Capabilities as a Key to Environmental Success: Chitinolytic and Cellulolytic Acidobacteria From Acidic Sub-arctic Soils and Boreal Peatlands.</title>
        <authorList>
            <person name="Belova S.E."/>
            <person name="Ravin N.V."/>
            <person name="Pankratov T.A."/>
            <person name="Rakitin A.L."/>
            <person name="Ivanova A.A."/>
            <person name="Beletsky A.V."/>
            <person name="Mardanov A.V."/>
            <person name="Sinninghe Damste J.S."/>
            <person name="Dedysh S.N."/>
        </authorList>
    </citation>
    <scope>NUCLEOTIDE SEQUENCE [LARGE SCALE GENOMIC DNA]</scope>
    <source>
        <strain evidence="6 7">SBC82</strain>
    </source>
</reference>
<accession>A0A2Z5GA39</accession>
<comment type="cofactor">
    <cofactor evidence="4">
        <name>Zn(2+)</name>
        <dbReference type="ChEBI" id="CHEBI:29105"/>
    </cofactor>
</comment>
<dbReference type="EMBL" id="CP030840">
    <property type="protein sequence ID" value="AXC15780.1"/>
    <property type="molecule type" value="Genomic_DNA"/>
</dbReference>
<dbReference type="InterPro" id="IPR013154">
    <property type="entry name" value="ADH-like_N"/>
</dbReference>
<evidence type="ECO:0000256" key="1">
    <source>
        <dbReference type="ARBA" id="ARBA00022723"/>
    </source>
</evidence>
<evidence type="ECO:0000313" key="6">
    <source>
        <dbReference type="EMBL" id="AXC15780.1"/>
    </source>
</evidence>
<dbReference type="RefSeq" id="WP_161557652.1">
    <property type="nucleotide sequence ID" value="NZ_CP030840.1"/>
</dbReference>